<accession>W6ZWV4</accession>
<proteinExistence type="predicted"/>
<feature type="non-terminal residue" evidence="1">
    <location>
        <position position="68"/>
    </location>
</feature>
<name>W6ZWV4_9APIC</name>
<dbReference type="EMBL" id="KI965688">
    <property type="protein sequence ID" value="EUD63778.1"/>
    <property type="molecule type" value="Genomic_DNA"/>
</dbReference>
<dbReference type="GeneID" id="20041115"/>
<evidence type="ECO:0000313" key="2">
    <source>
        <dbReference type="Proteomes" id="UP000030640"/>
    </source>
</evidence>
<dbReference type="Proteomes" id="UP000030640">
    <property type="component" value="Unassembled WGS sequence"/>
</dbReference>
<evidence type="ECO:0000313" key="1">
    <source>
        <dbReference type="EMBL" id="EUD63778.1"/>
    </source>
</evidence>
<protein>
    <submittedName>
        <fullName evidence="1">Uncharacterized protein</fullName>
    </submittedName>
</protein>
<sequence>MPSDIITEMTQNEFQVLSERHYAIFINKHVLFKKPIDSCSIMENVHMNSYLENNSHGSPCMTFQTSVK</sequence>
<dbReference type="AlphaFoldDB" id="W6ZWV4"/>
<dbReference type="RefSeq" id="XP_008819634.1">
    <property type="nucleotide sequence ID" value="XM_008821412.1"/>
</dbReference>
<organism evidence="1 2">
    <name type="scientific">Plasmodium inui San Antonio 1</name>
    <dbReference type="NCBI Taxonomy" id="1237626"/>
    <lineage>
        <taxon>Eukaryota</taxon>
        <taxon>Sar</taxon>
        <taxon>Alveolata</taxon>
        <taxon>Apicomplexa</taxon>
        <taxon>Aconoidasida</taxon>
        <taxon>Haemosporida</taxon>
        <taxon>Plasmodiidae</taxon>
        <taxon>Plasmodium</taxon>
        <taxon>Plasmodium (Plasmodium)</taxon>
    </lineage>
</organism>
<gene>
    <name evidence="1" type="ORF">C922_05841</name>
</gene>
<keyword evidence="2" id="KW-1185">Reference proteome</keyword>
<dbReference type="VEuPathDB" id="PlasmoDB:C922_05841"/>
<reference evidence="1 2" key="1">
    <citation type="submission" date="2013-02" db="EMBL/GenBank/DDBJ databases">
        <title>The Genome Sequence of Plasmodium inui San Antonio 1.</title>
        <authorList>
            <consortium name="The Broad Institute Genome Sequencing Platform"/>
            <consortium name="The Broad Institute Genome Sequencing Center for Infectious Disease"/>
            <person name="Neafsey D."/>
            <person name="Cheeseman I."/>
            <person name="Volkman S."/>
            <person name="Adams J."/>
            <person name="Walker B."/>
            <person name="Young S.K."/>
            <person name="Zeng Q."/>
            <person name="Gargeya S."/>
            <person name="Fitzgerald M."/>
            <person name="Haas B."/>
            <person name="Abouelleil A."/>
            <person name="Alvarado L."/>
            <person name="Arachchi H.M."/>
            <person name="Berlin A.M."/>
            <person name="Chapman S.B."/>
            <person name="Dewar J."/>
            <person name="Goldberg J."/>
            <person name="Griggs A."/>
            <person name="Gujja S."/>
            <person name="Hansen M."/>
            <person name="Howarth C."/>
            <person name="Imamovic A."/>
            <person name="Larimer J."/>
            <person name="McCowan C."/>
            <person name="Murphy C."/>
            <person name="Neiman D."/>
            <person name="Pearson M."/>
            <person name="Priest M."/>
            <person name="Roberts A."/>
            <person name="Saif S."/>
            <person name="Shea T."/>
            <person name="Sisk P."/>
            <person name="Sykes S."/>
            <person name="Wortman J."/>
            <person name="Nusbaum C."/>
            <person name="Birren B."/>
        </authorList>
    </citation>
    <scope>NUCLEOTIDE SEQUENCE [LARGE SCALE GENOMIC DNA]</scope>
    <source>
        <strain evidence="1 2">San Antonio 1</strain>
    </source>
</reference>